<feature type="domain" description="Methyltransferase type 11" evidence="3">
    <location>
        <begin position="736"/>
        <end position="804"/>
    </location>
</feature>
<dbReference type="AlphaFoldDB" id="A0A428P6S0"/>
<evidence type="ECO:0000259" key="3">
    <source>
        <dbReference type="Pfam" id="PF08241"/>
    </source>
</evidence>
<name>A0A428P6S0_9HYPO</name>
<feature type="region of interest" description="Disordered" evidence="2">
    <location>
        <begin position="73"/>
        <end position="158"/>
    </location>
</feature>
<organism evidence="4 5">
    <name type="scientific">Fusarium duplospermum</name>
    <dbReference type="NCBI Taxonomy" id="1325734"/>
    <lineage>
        <taxon>Eukaryota</taxon>
        <taxon>Fungi</taxon>
        <taxon>Dikarya</taxon>
        <taxon>Ascomycota</taxon>
        <taxon>Pezizomycotina</taxon>
        <taxon>Sordariomycetes</taxon>
        <taxon>Hypocreomycetidae</taxon>
        <taxon>Hypocreales</taxon>
        <taxon>Nectriaceae</taxon>
        <taxon>Fusarium</taxon>
        <taxon>Fusarium solani species complex</taxon>
    </lineage>
</organism>
<comment type="similarity">
    <text evidence="1">Belongs to the methyltransferase superfamily. LaeA methyltransferase family.</text>
</comment>
<evidence type="ECO:0000256" key="2">
    <source>
        <dbReference type="SAM" id="MobiDB-lite"/>
    </source>
</evidence>
<evidence type="ECO:0000256" key="1">
    <source>
        <dbReference type="ARBA" id="ARBA00038158"/>
    </source>
</evidence>
<accession>A0A428P6S0</accession>
<evidence type="ECO:0000313" key="5">
    <source>
        <dbReference type="Proteomes" id="UP000288168"/>
    </source>
</evidence>
<dbReference type="Pfam" id="PF08241">
    <property type="entry name" value="Methyltransf_11"/>
    <property type="match status" value="1"/>
</dbReference>
<dbReference type="GO" id="GO:0008757">
    <property type="term" value="F:S-adenosylmethionine-dependent methyltransferase activity"/>
    <property type="evidence" value="ECO:0007669"/>
    <property type="project" value="InterPro"/>
</dbReference>
<reference evidence="4 5" key="1">
    <citation type="submission" date="2017-06" db="EMBL/GenBank/DDBJ databases">
        <title>Comparative genomic analysis of Ambrosia Fusariam Clade fungi.</title>
        <authorList>
            <person name="Stajich J.E."/>
            <person name="Carrillo J."/>
            <person name="Kijimoto T."/>
            <person name="Eskalen A."/>
            <person name="O'Donnell K."/>
            <person name="Kasson M."/>
        </authorList>
    </citation>
    <scope>NUCLEOTIDE SEQUENCE [LARGE SCALE GENOMIC DNA]</scope>
    <source>
        <strain evidence="4 5">NRRL62584</strain>
    </source>
</reference>
<dbReference type="InterPro" id="IPR029063">
    <property type="entry name" value="SAM-dependent_MTases_sf"/>
</dbReference>
<gene>
    <name evidence="4" type="ORF">CEP54_012771</name>
</gene>
<feature type="compositionally biased region" description="Polar residues" evidence="2">
    <location>
        <begin position="77"/>
        <end position="103"/>
    </location>
</feature>
<sequence>MADAQNRYYPLDSSLARRHRGRLNPIIEEDSDDGAGQNRGRARRTDELKIEAWLTPISDHFPTPRGMHYLSAPVLPSSPSTNSVTDTSPTASTNPWNRQSVMTEATEFEDLYDVTDEDEESFPPRRDSLNSRQAPTQQPSTKQPTRLIIPQTPGNSVEPWSAVESIKKTLASPVPLTPSAKLPMSPAQVTFMDQQHATITPTMSAPPSLDGSLTSEQLAAMSAPPTPVMEGEDTTAEDAWSGVQLQPGALATLHALSSGENPHEQPAQVLEVPQPEPATSEMRQYRPRLMTNLHPPQVDGRSFSPRRNRQSLAELTRLDIPSPSNFFSGLSPRSRNTWHIPSRSPEEMAPPTSTTAEQFYRCPWNTTNTATSVPSIPVRKDSAEEFYRNVRFTPAAPSEAIVEQVIELKEEDDFSDDMPTARPAFAHSTAASTVETPNMPPSPMVEDAPTEIVVDYDPDYARKQQKEALAHLDRTELWLGAQRAYLRGVQDETPEDEGGLNTIAEEAEEESVGSPKVQLHIKPQAQPEQPVTSNRKTVRFSNLISTSEHPKRLPSMLVRRESAYYRAFQDYVVRIHRQDVFVHQLARFEAIQAQRVSLREAHRNQLLGKYQLSVVPQSAKKRLSANVARGDDTIVDDPEKLRREKEAEAMNQMTVAAWHVAAMKMLNGGRLISAPVTKRLARLSRVAPNENGVTRDRARVLDLGGQATCDWAWHCALQFPTTKIYTVTTKAIRQLSNCNVRGPPNHRQVAVERLSRLPFSDNHFDLISARELHSILKFVGENGEDEWEGCLRECMRVLKPGGYLDFSLLDSDIINAGPVGLAKSVEFGFALKTLGYDPNPTKLWLGRLARAGFRDTRRIWMCLPMGARRSMYRPPTPPLKDNVNGEEARTCRLEAMVMGSSDDIASACSLVGGWSWERWLLRCEMEKVSGELRLADTVTTGAAMEEAGKCLDGVAAVFEEGRNCKSGFRMLTGYARKPRAGETIKIGLRG</sequence>
<dbReference type="PANTHER" id="PTHR43591:SF92">
    <property type="entry name" value="METHYLTRANSFERASE TYPE 11 DOMAIN-CONTAINING PROTEIN"/>
    <property type="match status" value="1"/>
</dbReference>
<dbReference type="STRING" id="1325734.A0A428P6S0"/>
<proteinExistence type="inferred from homology"/>
<protein>
    <recommendedName>
        <fullName evidence="3">Methyltransferase type 11 domain-containing protein</fullName>
    </recommendedName>
</protein>
<evidence type="ECO:0000313" key="4">
    <source>
        <dbReference type="EMBL" id="RSL48752.1"/>
    </source>
</evidence>
<feature type="region of interest" description="Disordered" evidence="2">
    <location>
        <begin position="1"/>
        <end position="45"/>
    </location>
</feature>
<keyword evidence="5" id="KW-1185">Reference proteome</keyword>
<feature type="compositionally biased region" description="Polar residues" evidence="2">
    <location>
        <begin position="130"/>
        <end position="144"/>
    </location>
</feature>
<dbReference type="SUPFAM" id="SSF53335">
    <property type="entry name" value="S-adenosyl-L-methionine-dependent methyltransferases"/>
    <property type="match status" value="1"/>
</dbReference>
<feature type="compositionally biased region" description="Acidic residues" evidence="2">
    <location>
        <begin position="106"/>
        <end position="121"/>
    </location>
</feature>
<dbReference type="OrthoDB" id="10256176at2759"/>
<dbReference type="EMBL" id="NKCI01000191">
    <property type="protein sequence ID" value="RSL48752.1"/>
    <property type="molecule type" value="Genomic_DNA"/>
</dbReference>
<dbReference type="InterPro" id="IPR013216">
    <property type="entry name" value="Methyltransf_11"/>
</dbReference>
<dbReference type="Proteomes" id="UP000288168">
    <property type="component" value="Unassembled WGS sequence"/>
</dbReference>
<dbReference type="CDD" id="cd02440">
    <property type="entry name" value="AdoMet_MTases"/>
    <property type="match status" value="1"/>
</dbReference>
<comment type="caution">
    <text evidence="4">The sequence shown here is derived from an EMBL/GenBank/DDBJ whole genome shotgun (WGS) entry which is preliminary data.</text>
</comment>
<dbReference type="PANTHER" id="PTHR43591">
    <property type="entry name" value="METHYLTRANSFERASE"/>
    <property type="match status" value="1"/>
</dbReference>
<dbReference type="Gene3D" id="3.40.50.150">
    <property type="entry name" value="Vaccinia Virus protein VP39"/>
    <property type="match status" value="1"/>
</dbReference>